<reference evidence="1 2" key="1">
    <citation type="journal article" date="2018" name="Sci. Rep.">
        <title>Genomic signatures of local adaptation to the degree of environmental predictability in rotifers.</title>
        <authorList>
            <person name="Franch-Gras L."/>
            <person name="Hahn C."/>
            <person name="Garcia-Roger E.M."/>
            <person name="Carmona M.J."/>
            <person name="Serra M."/>
            <person name="Gomez A."/>
        </authorList>
    </citation>
    <scope>NUCLEOTIDE SEQUENCE [LARGE SCALE GENOMIC DNA]</scope>
    <source>
        <strain evidence="1">HYR1</strain>
    </source>
</reference>
<comment type="caution">
    <text evidence="1">The sequence shown here is derived from an EMBL/GenBank/DDBJ whole genome shotgun (WGS) entry which is preliminary data.</text>
</comment>
<evidence type="ECO:0000313" key="2">
    <source>
        <dbReference type="Proteomes" id="UP000276133"/>
    </source>
</evidence>
<dbReference type="Proteomes" id="UP000276133">
    <property type="component" value="Unassembled WGS sequence"/>
</dbReference>
<dbReference type="AlphaFoldDB" id="A0A3M7RIA0"/>
<accession>A0A3M7RIA0</accession>
<name>A0A3M7RIA0_BRAPC</name>
<protein>
    <submittedName>
        <fullName evidence="1">Uncharacterized protein</fullName>
    </submittedName>
</protein>
<organism evidence="1 2">
    <name type="scientific">Brachionus plicatilis</name>
    <name type="common">Marine rotifer</name>
    <name type="synonym">Brachionus muelleri</name>
    <dbReference type="NCBI Taxonomy" id="10195"/>
    <lineage>
        <taxon>Eukaryota</taxon>
        <taxon>Metazoa</taxon>
        <taxon>Spiralia</taxon>
        <taxon>Gnathifera</taxon>
        <taxon>Rotifera</taxon>
        <taxon>Eurotatoria</taxon>
        <taxon>Monogononta</taxon>
        <taxon>Pseudotrocha</taxon>
        <taxon>Ploima</taxon>
        <taxon>Brachionidae</taxon>
        <taxon>Brachionus</taxon>
    </lineage>
</organism>
<evidence type="ECO:0000313" key="1">
    <source>
        <dbReference type="EMBL" id="RNA23291.1"/>
    </source>
</evidence>
<gene>
    <name evidence="1" type="ORF">BpHYR1_033091</name>
</gene>
<proteinExistence type="predicted"/>
<keyword evidence="2" id="KW-1185">Reference proteome</keyword>
<dbReference type="EMBL" id="REGN01003317">
    <property type="protein sequence ID" value="RNA23291.1"/>
    <property type="molecule type" value="Genomic_DNA"/>
</dbReference>
<sequence>MKIRSALRQNLTKCRANIKKKFKAKLNKKAYFGAVRFRNVADRIVWLLKLPISSMVSRDLATESQASLF</sequence>